<feature type="domain" description="Small EDRK-rich factor-like N-terminal" evidence="3">
    <location>
        <begin position="1"/>
        <end position="34"/>
    </location>
</feature>
<dbReference type="EMBL" id="QLNQ01000029">
    <property type="protein sequence ID" value="RCK56661.1"/>
    <property type="molecule type" value="Genomic_DNA"/>
</dbReference>
<dbReference type="PANTHER" id="PTHR47562:SF2">
    <property type="entry name" value="CARBOXYMETHYLENEBUTENOLIDASE-RELATED"/>
    <property type="match status" value="1"/>
</dbReference>
<dbReference type="SUPFAM" id="SSF53474">
    <property type="entry name" value="alpha/beta-Hydrolases"/>
    <property type="match status" value="1"/>
</dbReference>
<dbReference type="GO" id="GO:0016787">
    <property type="term" value="F:hydrolase activity"/>
    <property type="evidence" value="ECO:0007669"/>
    <property type="project" value="InterPro"/>
</dbReference>
<dbReference type="Proteomes" id="UP000253472">
    <property type="component" value="Unassembled WGS sequence"/>
</dbReference>
<reference evidence="4 5" key="1">
    <citation type="submission" date="2018-06" db="EMBL/GenBank/DDBJ databases">
        <title>Whole genome sequencing of Candida tropicalis (genome annotated by CSBL at Korea University).</title>
        <authorList>
            <person name="Ahn J."/>
        </authorList>
    </citation>
    <scope>NUCLEOTIDE SEQUENCE [LARGE SCALE GENOMIC DNA]</scope>
    <source>
        <strain evidence="4 5">ATCC 20962</strain>
    </source>
</reference>
<feature type="compositionally biased region" description="Basic and acidic residues" evidence="1">
    <location>
        <begin position="26"/>
        <end position="45"/>
    </location>
</feature>
<dbReference type="InterPro" id="IPR002925">
    <property type="entry name" value="Dienelactn_hydro"/>
</dbReference>
<dbReference type="AlphaFoldDB" id="A0A367XV30"/>
<sequence length="304" mass="34221">MARGNQRDLARAKNLKKQQESSKNQKQGDKNKRMETDAEQTYHDVKTKDGSTMRIYVYHPKILNYPNAKFPGVVVYSEIYQVTGPVSRFAKDIAGQGFICAAPSSYHPFVGPEPLAYDTEGTDLGNKLKIEKELASYDEDTELTIDYLLSLKTCNGKIGATGMCLGGHLAFRAALDPRVLALVCFFPTDIAEHSLGKGENDDTLKRCGEIKGEVILHFGGLDNHVTYEQRTLIRSELHKNGVKANWREHFFGNHAYVRDESSKGRYDPALTKLNFDEMIELFTRTLKLDLGDNDQKKIVVEHVC</sequence>
<dbReference type="InterPro" id="IPR029058">
    <property type="entry name" value="AB_hydrolase_fold"/>
</dbReference>
<dbReference type="STRING" id="5486.A0A367XV30"/>
<dbReference type="Pfam" id="PF01738">
    <property type="entry name" value="DLH"/>
    <property type="match status" value="1"/>
</dbReference>
<dbReference type="Pfam" id="PF04419">
    <property type="entry name" value="SERF-like_N"/>
    <property type="match status" value="1"/>
</dbReference>
<dbReference type="OrthoDB" id="58297at2759"/>
<dbReference type="PANTHER" id="PTHR47562">
    <property type="match status" value="1"/>
</dbReference>
<accession>A0A367XV30</accession>
<protein>
    <submittedName>
        <fullName evidence="4">Putative carboxymethylenebutenolidase</fullName>
    </submittedName>
</protein>
<evidence type="ECO:0000256" key="1">
    <source>
        <dbReference type="SAM" id="MobiDB-lite"/>
    </source>
</evidence>
<name>A0A367XV30_9ASCO</name>
<feature type="domain" description="Dienelactone hydrolase" evidence="2">
    <location>
        <begin position="66"/>
        <end position="284"/>
    </location>
</feature>
<dbReference type="Gene3D" id="3.40.50.1820">
    <property type="entry name" value="alpha/beta hydrolase"/>
    <property type="match status" value="1"/>
</dbReference>
<feature type="compositionally biased region" description="Basic and acidic residues" evidence="1">
    <location>
        <begin position="1"/>
        <end position="11"/>
    </location>
</feature>
<gene>
    <name evidence="4" type="primary">YDL086W_0</name>
    <name evidence="4" type="ORF">Cantr_05273</name>
</gene>
<keyword evidence="5" id="KW-1185">Reference proteome</keyword>
<evidence type="ECO:0000313" key="5">
    <source>
        <dbReference type="Proteomes" id="UP000253472"/>
    </source>
</evidence>
<proteinExistence type="predicted"/>
<evidence type="ECO:0000313" key="4">
    <source>
        <dbReference type="EMBL" id="RCK56661.1"/>
    </source>
</evidence>
<comment type="caution">
    <text evidence="4">The sequence shown here is derived from an EMBL/GenBank/DDBJ whole genome shotgun (WGS) entry which is preliminary data.</text>
</comment>
<feature type="region of interest" description="Disordered" evidence="1">
    <location>
        <begin position="1"/>
        <end position="45"/>
    </location>
</feature>
<evidence type="ECO:0000259" key="2">
    <source>
        <dbReference type="Pfam" id="PF01738"/>
    </source>
</evidence>
<dbReference type="InterPro" id="IPR007513">
    <property type="entry name" value="SERF-like_N"/>
</dbReference>
<evidence type="ECO:0000259" key="3">
    <source>
        <dbReference type="Pfam" id="PF04419"/>
    </source>
</evidence>
<organism evidence="4 5">
    <name type="scientific">Candida viswanathii</name>
    <dbReference type="NCBI Taxonomy" id="5486"/>
    <lineage>
        <taxon>Eukaryota</taxon>
        <taxon>Fungi</taxon>
        <taxon>Dikarya</taxon>
        <taxon>Ascomycota</taxon>
        <taxon>Saccharomycotina</taxon>
        <taxon>Pichiomycetes</taxon>
        <taxon>Debaryomycetaceae</taxon>
        <taxon>Candida/Lodderomyces clade</taxon>
        <taxon>Candida</taxon>
    </lineage>
</organism>